<accession>A0ABT2SIC9</accession>
<keyword evidence="1" id="KW-0812">Transmembrane</keyword>
<dbReference type="InterPro" id="IPR052710">
    <property type="entry name" value="CAAX_protease"/>
</dbReference>
<dbReference type="PANTHER" id="PTHR36435:SF1">
    <property type="entry name" value="CAAX AMINO TERMINAL PROTEASE FAMILY PROTEIN"/>
    <property type="match status" value="1"/>
</dbReference>
<feature type="transmembrane region" description="Helical" evidence="1">
    <location>
        <begin position="34"/>
        <end position="52"/>
    </location>
</feature>
<keyword evidence="1" id="KW-1133">Transmembrane helix</keyword>
<evidence type="ECO:0000259" key="2">
    <source>
        <dbReference type="Pfam" id="PF02517"/>
    </source>
</evidence>
<dbReference type="GO" id="GO:0008237">
    <property type="term" value="F:metallopeptidase activity"/>
    <property type="evidence" value="ECO:0007669"/>
    <property type="project" value="UniProtKB-KW"/>
</dbReference>
<dbReference type="Proteomes" id="UP001652338">
    <property type="component" value="Unassembled WGS sequence"/>
</dbReference>
<evidence type="ECO:0000313" key="3">
    <source>
        <dbReference type="EMBL" id="MCU6724267.1"/>
    </source>
</evidence>
<evidence type="ECO:0000313" key="4">
    <source>
        <dbReference type="Proteomes" id="UP001652338"/>
    </source>
</evidence>
<feature type="transmembrane region" description="Helical" evidence="1">
    <location>
        <begin position="192"/>
        <end position="213"/>
    </location>
</feature>
<organism evidence="3 4">
    <name type="scientific">Muricoprocola aceti</name>
    <dbReference type="NCBI Taxonomy" id="2981772"/>
    <lineage>
        <taxon>Bacteria</taxon>
        <taxon>Bacillati</taxon>
        <taxon>Bacillota</taxon>
        <taxon>Clostridia</taxon>
        <taxon>Lachnospirales</taxon>
        <taxon>Lachnospiraceae</taxon>
        <taxon>Muricoprocola</taxon>
    </lineage>
</organism>
<keyword evidence="4" id="KW-1185">Reference proteome</keyword>
<dbReference type="InterPro" id="IPR003675">
    <property type="entry name" value="Rce1/LyrA-like_dom"/>
</dbReference>
<keyword evidence="1" id="KW-0472">Membrane</keyword>
<proteinExistence type="predicted"/>
<comment type="caution">
    <text evidence="3">The sequence shown here is derived from an EMBL/GenBank/DDBJ whole genome shotgun (WGS) entry which is preliminary data.</text>
</comment>
<sequence>MDKVIQAGARVLGPVVIHFFAINIVQMMGLHADAAFRVTITAVLVLPIYLWMMKTDGYEQQKKSRFTIWNGIFVVLLAMIVNAILTGVMNAVFALLELYDKEEIMVSTAQDSLFQSNILMQIIGVGVIAPIMEEVLFRGLVYHRLKDYNKGWLSIILAAGMFAVYHGNLRQAVAAFPMAVIMILLYDRWNSILAPILFHITVNLSSILATAALRV</sequence>
<feature type="transmembrane region" description="Helical" evidence="1">
    <location>
        <begin position="118"/>
        <end position="141"/>
    </location>
</feature>
<feature type="transmembrane region" description="Helical" evidence="1">
    <location>
        <begin position="7"/>
        <end position="28"/>
    </location>
</feature>
<feature type="transmembrane region" description="Helical" evidence="1">
    <location>
        <begin position="153"/>
        <end position="186"/>
    </location>
</feature>
<dbReference type="EMBL" id="JAOQKE010000002">
    <property type="protein sequence ID" value="MCU6724267.1"/>
    <property type="molecule type" value="Genomic_DNA"/>
</dbReference>
<dbReference type="PANTHER" id="PTHR36435">
    <property type="entry name" value="SLR1288 PROTEIN"/>
    <property type="match status" value="1"/>
</dbReference>
<protein>
    <submittedName>
        <fullName evidence="3">CPBP family intramembrane metalloprotease</fullName>
    </submittedName>
</protein>
<keyword evidence="3" id="KW-0482">Metalloprotease</keyword>
<keyword evidence="3" id="KW-0378">Hydrolase</keyword>
<reference evidence="3 4" key="1">
    <citation type="journal article" date="2021" name="ISME Commun">
        <title>Automated analysis of genomic sequences facilitates high-throughput and comprehensive description of bacteria.</title>
        <authorList>
            <person name="Hitch T.C.A."/>
        </authorList>
    </citation>
    <scope>NUCLEOTIDE SEQUENCE [LARGE SCALE GENOMIC DNA]</scope>
    <source>
        <strain evidence="3 4">Sanger_29</strain>
    </source>
</reference>
<dbReference type="RefSeq" id="WP_262653564.1">
    <property type="nucleotide sequence ID" value="NZ_JAOQKE010000002.1"/>
</dbReference>
<feature type="domain" description="CAAX prenyl protease 2/Lysostaphin resistance protein A-like" evidence="2">
    <location>
        <begin position="117"/>
        <end position="204"/>
    </location>
</feature>
<dbReference type="Pfam" id="PF02517">
    <property type="entry name" value="Rce1-like"/>
    <property type="match status" value="1"/>
</dbReference>
<evidence type="ECO:0000256" key="1">
    <source>
        <dbReference type="SAM" id="Phobius"/>
    </source>
</evidence>
<feature type="transmembrane region" description="Helical" evidence="1">
    <location>
        <begin position="73"/>
        <end position="98"/>
    </location>
</feature>
<name>A0ABT2SIC9_9FIRM</name>
<gene>
    <name evidence="3" type="ORF">OCV47_02660</name>
</gene>
<keyword evidence="3" id="KW-0645">Protease</keyword>